<gene>
    <name evidence="5" type="ORF">DOTSEDRAFT_52274</name>
</gene>
<evidence type="ECO:0000313" key="6">
    <source>
        <dbReference type="Proteomes" id="UP000016933"/>
    </source>
</evidence>
<organism evidence="5 6">
    <name type="scientific">Dothistroma septosporum (strain NZE10 / CBS 128990)</name>
    <name type="common">Red band needle blight fungus</name>
    <name type="synonym">Mycosphaerella pini</name>
    <dbReference type="NCBI Taxonomy" id="675120"/>
    <lineage>
        <taxon>Eukaryota</taxon>
        <taxon>Fungi</taxon>
        <taxon>Dikarya</taxon>
        <taxon>Ascomycota</taxon>
        <taxon>Pezizomycotina</taxon>
        <taxon>Dothideomycetes</taxon>
        <taxon>Dothideomycetidae</taxon>
        <taxon>Mycosphaerellales</taxon>
        <taxon>Mycosphaerellaceae</taxon>
        <taxon>Dothistroma</taxon>
    </lineage>
</organism>
<protein>
    <recommendedName>
        <fullName evidence="4">Zn(2)-C6 fungal-type domain-containing protein</fullName>
    </recommendedName>
</protein>
<dbReference type="GO" id="GO:0000981">
    <property type="term" value="F:DNA-binding transcription factor activity, RNA polymerase II-specific"/>
    <property type="evidence" value="ECO:0007669"/>
    <property type="project" value="InterPro"/>
</dbReference>
<dbReference type="GO" id="GO:0008270">
    <property type="term" value="F:zinc ion binding"/>
    <property type="evidence" value="ECO:0007669"/>
    <property type="project" value="InterPro"/>
</dbReference>
<feature type="domain" description="Zn(2)-C6 fungal-type" evidence="4">
    <location>
        <begin position="66"/>
        <end position="98"/>
    </location>
</feature>
<dbReference type="CDD" id="cd00067">
    <property type="entry name" value="GAL4"/>
    <property type="match status" value="1"/>
</dbReference>
<dbReference type="Pfam" id="PF00172">
    <property type="entry name" value="Zn_clus"/>
    <property type="match status" value="1"/>
</dbReference>
<dbReference type="Proteomes" id="UP000016933">
    <property type="component" value="Unassembled WGS sequence"/>
</dbReference>
<sequence>MTPTTAHDNLCVAVDSVSISHNGQSTAAAGTARLVREADMPREQTSRSPTQPTTRVRAKHRRSRNACQECHVRKIRCNVTERGTPCSNCVDVGETCVIRRRKGFEDQRSQSPATQHHEFLDQCHSFQVRHLDRGPIARRPSLHESTLIPATVPTSNDMRHARVGSPAFAASDALWSADTPYTAFDHGSASADIDISHLADIDDIFAFTRETAFAGQEVTSNGLSWFEPSVQQYLSPSNHPATTDIEMPEKERTISMTIPGLSASDDDYLRQQGCFRLPPPSILRRMVWSYFEMVHPNLPIVPEDEFWSLWDGLDFKLVGFSFLLIKAMVFAATSFVEPEVLSSLGFSSKRDARIAYYKQAKSCFDVGIERNPIALAQSCLLLTYHAPTYNTLRVNSYWLKSAAHFAKIAHADHYWHVRATSKAQSTLLKRVWWGVVLRDRILALLLRRTVHVPLEAPWTSQSIVLQANDFEAELGKSHVYQLDAQHRIITVISATCRLMQHLTEALHLYRHEDLQDRLDHAGQSLSESVTQIKAALASLSVWYEQASAEFPFPIGLDDADETPAICIYANMAFCYYSSAVFALNQHLILLAENFSAAQSLFSVERARELLESSNKDIGQRVQEFVQVRLVKYLPISASAFIGIPLVLQAVNLAAAHGSKAEAAENRRLQIFMRTLQAQQERFDGSDFCADVLSNIVAYAQNDEKFQSSMANWRGGRNGNASGATSPSSSEHVKVKLDWANLVHRRPRLFLRIMLYWDHALCTGAPPQDSDFPLVLRDSRA</sequence>
<dbReference type="EMBL" id="KB446538">
    <property type="protein sequence ID" value="EME44834.1"/>
    <property type="molecule type" value="Genomic_DNA"/>
</dbReference>
<dbReference type="OrthoDB" id="5121955at2759"/>
<dbReference type="HOGENOM" id="CLU_006329_9_3_1"/>
<dbReference type="InterPro" id="IPR001138">
    <property type="entry name" value="Zn2Cys6_DnaBD"/>
</dbReference>
<feature type="region of interest" description="Disordered" evidence="3">
    <location>
        <begin position="38"/>
        <end position="60"/>
    </location>
</feature>
<dbReference type="GO" id="GO:0003677">
    <property type="term" value="F:DNA binding"/>
    <property type="evidence" value="ECO:0007669"/>
    <property type="project" value="InterPro"/>
</dbReference>
<evidence type="ECO:0000259" key="4">
    <source>
        <dbReference type="PROSITE" id="PS50048"/>
    </source>
</evidence>
<name>N1PQY8_DOTSN</name>
<dbReference type="CDD" id="cd12148">
    <property type="entry name" value="fungal_TF_MHR"/>
    <property type="match status" value="1"/>
</dbReference>
<keyword evidence="1" id="KW-0479">Metal-binding</keyword>
<dbReference type="GO" id="GO:0006351">
    <property type="term" value="P:DNA-templated transcription"/>
    <property type="evidence" value="ECO:0007669"/>
    <property type="project" value="InterPro"/>
</dbReference>
<dbReference type="PANTHER" id="PTHR47425">
    <property type="entry name" value="FARB-RELATED"/>
    <property type="match status" value="1"/>
</dbReference>
<dbReference type="InterPro" id="IPR052761">
    <property type="entry name" value="Fungal_Detox/Toxin_TFs"/>
</dbReference>
<dbReference type="InterPro" id="IPR007219">
    <property type="entry name" value="XnlR_reg_dom"/>
</dbReference>
<reference evidence="6" key="1">
    <citation type="journal article" date="2012" name="PLoS Genet.">
        <title>The genomes of the fungal plant pathogens Cladosporium fulvum and Dothistroma septosporum reveal adaptation to different hosts and lifestyles but also signatures of common ancestry.</title>
        <authorList>
            <person name="de Wit P.J.G.M."/>
            <person name="van der Burgt A."/>
            <person name="Oekmen B."/>
            <person name="Stergiopoulos I."/>
            <person name="Abd-Elsalam K.A."/>
            <person name="Aerts A.L."/>
            <person name="Bahkali A.H."/>
            <person name="Beenen H.G."/>
            <person name="Chettri P."/>
            <person name="Cox M.P."/>
            <person name="Datema E."/>
            <person name="de Vries R.P."/>
            <person name="Dhillon B."/>
            <person name="Ganley A.R."/>
            <person name="Griffiths S.A."/>
            <person name="Guo Y."/>
            <person name="Hamelin R.C."/>
            <person name="Henrissat B."/>
            <person name="Kabir M.S."/>
            <person name="Jashni M.K."/>
            <person name="Kema G."/>
            <person name="Klaubauf S."/>
            <person name="Lapidus A."/>
            <person name="Levasseur A."/>
            <person name="Lindquist E."/>
            <person name="Mehrabi R."/>
            <person name="Ohm R.A."/>
            <person name="Owen T.J."/>
            <person name="Salamov A."/>
            <person name="Schwelm A."/>
            <person name="Schijlen E."/>
            <person name="Sun H."/>
            <person name="van den Burg H.A."/>
            <person name="van Ham R.C.H.J."/>
            <person name="Zhang S."/>
            <person name="Goodwin S.B."/>
            <person name="Grigoriev I.V."/>
            <person name="Collemare J."/>
            <person name="Bradshaw R.E."/>
        </authorList>
    </citation>
    <scope>NUCLEOTIDE SEQUENCE [LARGE SCALE GENOMIC DNA]</scope>
    <source>
        <strain evidence="6">NZE10 / CBS 128990</strain>
    </source>
</reference>
<dbReference type="SMART" id="SM00066">
    <property type="entry name" value="GAL4"/>
    <property type="match status" value="1"/>
</dbReference>
<dbReference type="eggNOG" id="ENOG502SI3E">
    <property type="taxonomic scope" value="Eukaryota"/>
</dbReference>
<dbReference type="Pfam" id="PF04082">
    <property type="entry name" value="Fungal_trans"/>
    <property type="match status" value="1"/>
</dbReference>
<dbReference type="PANTHER" id="PTHR47425:SF2">
    <property type="entry name" value="FARB-RELATED"/>
    <property type="match status" value="1"/>
</dbReference>
<dbReference type="OMA" id="HMEDFLL"/>
<evidence type="ECO:0000313" key="5">
    <source>
        <dbReference type="EMBL" id="EME44834.1"/>
    </source>
</evidence>
<dbReference type="Gene3D" id="4.10.240.10">
    <property type="entry name" value="Zn(2)-C6 fungal-type DNA-binding domain"/>
    <property type="match status" value="1"/>
</dbReference>
<dbReference type="AlphaFoldDB" id="N1PQY8"/>
<evidence type="ECO:0000256" key="1">
    <source>
        <dbReference type="ARBA" id="ARBA00022723"/>
    </source>
</evidence>
<feature type="compositionally biased region" description="Polar residues" evidence="3">
    <location>
        <begin position="718"/>
        <end position="728"/>
    </location>
</feature>
<proteinExistence type="predicted"/>
<reference evidence="5 6" key="2">
    <citation type="journal article" date="2012" name="PLoS Pathog.">
        <title>Diverse lifestyles and strategies of plant pathogenesis encoded in the genomes of eighteen Dothideomycetes fungi.</title>
        <authorList>
            <person name="Ohm R.A."/>
            <person name="Feau N."/>
            <person name="Henrissat B."/>
            <person name="Schoch C.L."/>
            <person name="Horwitz B.A."/>
            <person name="Barry K.W."/>
            <person name="Condon B.J."/>
            <person name="Copeland A.C."/>
            <person name="Dhillon B."/>
            <person name="Glaser F."/>
            <person name="Hesse C.N."/>
            <person name="Kosti I."/>
            <person name="LaButti K."/>
            <person name="Lindquist E.A."/>
            <person name="Lucas S."/>
            <person name="Salamov A.A."/>
            <person name="Bradshaw R.E."/>
            <person name="Ciuffetti L."/>
            <person name="Hamelin R.C."/>
            <person name="Kema G.H.J."/>
            <person name="Lawrence C."/>
            <person name="Scott J.A."/>
            <person name="Spatafora J.W."/>
            <person name="Turgeon B.G."/>
            <person name="de Wit P.J.G.M."/>
            <person name="Zhong S."/>
            <person name="Goodwin S.B."/>
            <person name="Grigoriev I.V."/>
        </authorList>
    </citation>
    <scope>NUCLEOTIDE SEQUENCE [LARGE SCALE GENOMIC DNA]</scope>
    <source>
        <strain evidence="6">NZE10 / CBS 128990</strain>
    </source>
</reference>
<dbReference type="PROSITE" id="PS00463">
    <property type="entry name" value="ZN2_CY6_FUNGAL_1"/>
    <property type="match status" value="1"/>
</dbReference>
<dbReference type="SUPFAM" id="SSF57701">
    <property type="entry name" value="Zn2/Cys6 DNA-binding domain"/>
    <property type="match status" value="1"/>
</dbReference>
<feature type="region of interest" description="Disordered" evidence="3">
    <location>
        <begin position="709"/>
        <end position="728"/>
    </location>
</feature>
<dbReference type="PROSITE" id="PS50048">
    <property type="entry name" value="ZN2_CY6_FUNGAL_2"/>
    <property type="match status" value="1"/>
</dbReference>
<evidence type="ECO:0000256" key="3">
    <source>
        <dbReference type="SAM" id="MobiDB-lite"/>
    </source>
</evidence>
<accession>N1PQY8</accession>
<keyword evidence="6" id="KW-1185">Reference proteome</keyword>
<dbReference type="STRING" id="675120.N1PQY8"/>
<dbReference type="InterPro" id="IPR036864">
    <property type="entry name" value="Zn2-C6_fun-type_DNA-bd_sf"/>
</dbReference>
<keyword evidence="2" id="KW-0539">Nucleus</keyword>
<evidence type="ECO:0000256" key="2">
    <source>
        <dbReference type="ARBA" id="ARBA00023242"/>
    </source>
</evidence>